<evidence type="ECO:0000256" key="7">
    <source>
        <dbReference type="ARBA" id="ARBA00012142"/>
    </source>
</evidence>
<dbReference type="GO" id="GO:0006950">
    <property type="term" value="P:response to stress"/>
    <property type="evidence" value="ECO:0007669"/>
    <property type="project" value="UniProtKB-ARBA"/>
</dbReference>
<dbReference type="InterPro" id="IPR036918">
    <property type="entry name" value="Pyrv_Knase_C_sf"/>
</dbReference>
<evidence type="ECO:0000259" key="20">
    <source>
        <dbReference type="Pfam" id="PF00224"/>
    </source>
</evidence>
<evidence type="ECO:0000313" key="23">
    <source>
        <dbReference type="EMBL" id="CEA05669.1"/>
    </source>
</evidence>
<comment type="catalytic activity">
    <reaction evidence="19">
        <text>pyruvate + ATP = phosphoenolpyruvate + ADP + H(+)</text>
        <dbReference type="Rhea" id="RHEA:18157"/>
        <dbReference type="ChEBI" id="CHEBI:15361"/>
        <dbReference type="ChEBI" id="CHEBI:15378"/>
        <dbReference type="ChEBI" id="CHEBI:30616"/>
        <dbReference type="ChEBI" id="CHEBI:58702"/>
        <dbReference type="ChEBI" id="CHEBI:456216"/>
        <dbReference type="EC" id="2.7.1.40"/>
    </reaction>
</comment>
<dbReference type="InterPro" id="IPR040442">
    <property type="entry name" value="Pyrv_kinase-like_dom_sf"/>
</dbReference>
<dbReference type="InterPro" id="IPR036637">
    <property type="entry name" value="Phosphohistidine_dom_sf"/>
</dbReference>
<dbReference type="Gene3D" id="3.50.30.10">
    <property type="entry name" value="Phosphohistidine domain"/>
    <property type="match status" value="1"/>
</dbReference>
<accession>A0A078MHC4</accession>
<dbReference type="PRINTS" id="PR01050">
    <property type="entry name" value="PYRUVTKNASE"/>
</dbReference>
<evidence type="ECO:0000256" key="16">
    <source>
        <dbReference type="ARBA" id="ARBA00023152"/>
    </source>
</evidence>
<dbReference type="InterPro" id="IPR015813">
    <property type="entry name" value="Pyrv/PenolPyrv_kinase-like_dom"/>
</dbReference>
<evidence type="ECO:0000256" key="6">
    <source>
        <dbReference type="ARBA" id="ARBA00011881"/>
    </source>
</evidence>
<keyword evidence="14 19" id="KW-0460">Magnesium</keyword>
<reference evidence="23" key="1">
    <citation type="submission" date="2014-07" db="EMBL/GenBank/DDBJ databases">
        <authorList>
            <person name="Urmite Genomes Urmite Genomes"/>
        </authorList>
    </citation>
    <scope>NUCLEOTIDE SEQUENCE</scope>
    <source>
        <strain evidence="23">13S34_air</strain>
    </source>
</reference>
<evidence type="ECO:0000256" key="10">
    <source>
        <dbReference type="ARBA" id="ARBA00022723"/>
    </source>
</evidence>
<dbReference type="GO" id="GO:0016301">
    <property type="term" value="F:kinase activity"/>
    <property type="evidence" value="ECO:0007669"/>
    <property type="project" value="UniProtKB-KW"/>
</dbReference>
<dbReference type="Gene3D" id="3.40.1380.20">
    <property type="entry name" value="Pyruvate kinase, C-terminal domain"/>
    <property type="match status" value="1"/>
</dbReference>
<dbReference type="Pfam" id="PF00391">
    <property type="entry name" value="PEP-utilizers"/>
    <property type="match status" value="1"/>
</dbReference>
<evidence type="ECO:0000256" key="1">
    <source>
        <dbReference type="ARBA" id="ARBA00001946"/>
    </source>
</evidence>
<dbReference type="HOGENOM" id="CLU_015439_0_2_9"/>
<keyword evidence="10" id="KW-0479">Metal-binding</keyword>
<keyword evidence="9 19" id="KW-0808">Transferase</keyword>
<evidence type="ECO:0000256" key="14">
    <source>
        <dbReference type="ARBA" id="ARBA00022842"/>
    </source>
</evidence>
<evidence type="ECO:0000256" key="18">
    <source>
        <dbReference type="NCBIfam" id="TIGR01064"/>
    </source>
</evidence>
<evidence type="ECO:0000259" key="22">
    <source>
        <dbReference type="Pfam" id="PF02887"/>
    </source>
</evidence>
<feature type="domain" description="Pyruvate kinase barrel" evidence="20">
    <location>
        <begin position="1"/>
        <end position="325"/>
    </location>
</feature>
<dbReference type="NCBIfam" id="NF004978">
    <property type="entry name" value="PRK06354.1"/>
    <property type="match status" value="1"/>
</dbReference>
<dbReference type="InterPro" id="IPR015793">
    <property type="entry name" value="Pyrv_Knase_brl"/>
</dbReference>
<dbReference type="GO" id="GO:0004743">
    <property type="term" value="F:pyruvate kinase activity"/>
    <property type="evidence" value="ECO:0007669"/>
    <property type="project" value="UniProtKB-UniRule"/>
</dbReference>
<dbReference type="GO" id="GO:0005524">
    <property type="term" value="F:ATP binding"/>
    <property type="evidence" value="ECO:0007669"/>
    <property type="project" value="UniProtKB-KW"/>
</dbReference>
<comment type="subunit">
    <text evidence="6">Homotetramer.</text>
</comment>
<comment type="pathway">
    <text evidence="3 19">Carbohydrate degradation; glycolysis; pyruvate from D-glyceraldehyde 3-phosphate: step 5/5.</text>
</comment>
<evidence type="ECO:0000256" key="12">
    <source>
        <dbReference type="ARBA" id="ARBA00022777"/>
    </source>
</evidence>
<dbReference type="NCBIfam" id="TIGR01064">
    <property type="entry name" value="pyruv_kin"/>
    <property type="match status" value="1"/>
</dbReference>
<dbReference type="SUPFAM" id="SSF52009">
    <property type="entry name" value="Phosphohistidine domain"/>
    <property type="match status" value="1"/>
</dbReference>
<dbReference type="FunFam" id="2.40.33.10:FF:000001">
    <property type="entry name" value="Pyruvate kinase"/>
    <property type="match status" value="1"/>
</dbReference>
<evidence type="ECO:0000256" key="17">
    <source>
        <dbReference type="ARBA" id="ARBA00023317"/>
    </source>
</evidence>
<keyword evidence="16 19" id="KW-0324">Glycolysis</keyword>
<proteinExistence type="inferred from homology"/>
<evidence type="ECO:0000256" key="8">
    <source>
        <dbReference type="ARBA" id="ARBA00018587"/>
    </source>
</evidence>
<gene>
    <name evidence="23" type="primary">pyk</name>
    <name evidence="23" type="ORF">BN1050_02597</name>
</gene>
<comment type="cofactor">
    <cofactor evidence="2">
        <name>K(+)</name>
        <dbReference type="ChEBI" id="CHEBI:29103"/>
    </cofactor>
</comment>
<dbReference type="Pfam" id="PF02887">
    <property type="entry name" value="PK_C"/>
    <property type="match status" value="1"/>
</dbReference>
<dbReference type="EMBL" id="LN483078">
    <property type="protein sequence ID" value="CEA05669.1"/>
    <property type="molecule type" value="Genomic_DNA"/>
</dbReference>
<dbReference type="InterPro" id="IPR008279">
    <property type="entry name" value="PEP-util_enz_mobile_dom"/>
</dbReference>
<evidence type="ECO:0000256" key="11">
    <source>
        <dbReference type="ARBA" id="ARBA00022741"/>
    </source>
</evidence>
<keyword evidence="15" id="KW-0630">Potassium</keyword>
<dbReference type="InterPro" id="IPR018209">
    <property type="entry name" value="Pyrv_Knase_AS"/>
</dbReference>
<evidence type="ECO:0000256" key="5">
    <source>
        <dbReference type="ARBA" id="ARBA00008663"/>
    </source>
</evidence>
<sequence>MRKTKIVCTIGPASESPEMLEKLIEAGMNVARLNFSHGNHEEHAVRIHTIREVADKLGKQVGILLDTKGPEIRTHNMVNGEVHLKTGQVIDISMTEVEGNEQVFSVTYDKLIEDVDTNAMILLDDGLIELRVLAKDMDQGLIHTIVENAGVLKNKKGVNVPGVSVQLPGITEKDAEDILFGIENEVDFIAASFVRRAKDVLEIRELLEQNDGSNIQIIPKIENQEGVDNIDSIIQVSDGVMVARGDLGVEIPAEEVPLVQKALILKCNQVGKPVITATQMLDSMQRNPRPTRAEASDVANAIMDGTDAIMLSGETAAGMYPVESVRTMNKIASYTENSLDYKSIVSARSREREPNMTEAISQAVAYTSINLGVKAVLAPTESGNTARMIAKYRPGVPIVAVTGSVDSARKLTLVCGVFPIVCQRVSTTDEILELAVDESLKHDYVSHGDAVVITAGVPVGEAGTTNLMKVHIIGDLVARGQGIGKASVFGKVVIAKNADEALAYDTDGTILVTLGSDRDMMPALENCVGLITEEGGLTSHAAVVGLSLGIPVIVGVKDATELMRHGQEITMDAETGVIYKGHASVL</sequence>
<dbReference type="Gene3D" id="2.40.33.10">
    <property type="entry name" value="PK beta-barrel domain-like"/>
    <property type="match status" value="1"/>
</dbReference>
<dbReference type="InterPro" id="IPR015795">
    <property type="entry name" value="Pyrv_Knase_C"/>
</dbReference>
<keyword evidence="11" id="KW-0547">Nucleotide-binding</keyword>
<dbReference type="SUPFAM" id="SSF51621">
    <property type="entry name" value="Phosphoenolpyruvate/pyruvate domain"/>
    <property type="match status" value="1"/>
</dbReference>
<keyword evidence="13" id="KW-0067">ATP-binding</keyword>
<dbReference type="Pfam" id="PF00224">
    <property type="entry name" value="PK"/>
    <property type="match status" value="1"/>
</dbReference>
<comment type="similarity">
    <text evidence="5 19">Belongs to the pyruvate kinase family.</text>
</comment>
<dbReference type="EC" id="2.7.1.40" evidence="7 18"/>
<feature type="domain" description="Pyruvate kinase C-terminal" evidence="22">
    <location>
        <begin position="358"/>
        <end position="471"/>
    </location>
</feature>
<evidence type="ECO:0000256" key="13">
    <source>
        <dbReference type="ARBA" id="ARBA00022840"/>
    </source>
</evidence>
<dbReference type="FunFam" id="3.50.30.10:FF:000004">
    <property type="entry name" value="Pyruvate kinase"/>
    <property type="match status" value="1"/>
</dbReference>
<dbReference type="PANTHER" id="PTHR11817">
    <property type="entry name" value="PYRUVATE KINASE"/>
    <property type="match status" value="1"/>
</dbReference>
<dbReference type="InterPro" id="IPR001697">
    <property type="entry name" value="Pyr_Knase"/>
</dbReference>
<evidence type="ECO:0000256" key="9">
    <source>
        <dbReference type="ARBA" id="ARBA00022679"/>
    </source>
</evidence>
<evidence type="ECO:0000256" key="4">
    <source>
        <dbReference type="ARBA" id="ARBA00006237"/>
    </source>
</evidence>
<evidence type="ECO:0000256" key="3">
    <source>
        <dbReference type="ARBA" id="ARBA00004997"/>
    </source>
</evidence>
<dbReference type="Gene3D" id="3.20.20.60">
    <property type="entry name" value="Phosphoenolpyruvate-binding domains"/>
    <property type="match status" value="1"/>
</dbReference>
<evidence type="ECO:0000256" key="19">
    <source>
        <dbReference type="RuleBase" id="RU000504"/>
    </source>
</evidence>
<evidence type="ECO:0000256" key="15">
    <source>
        <dbReference type="ARBA" id="ARBA00022958"/>
    </source>
</evidence>
<feature type="domain" description="PEP-utilising enzyme mobile" evidence="21">
    <location>
        <begin position="507"/>
        <end position="576"/>
    </location>
</feature>
<dbReference type="GO" id="GO:0000287">
    <property type="term" value="F:magnesium ion binding"/>
    <property type="evidence" value="ECO:0007669"/>
    <property type="project" value="UniProtKB-UniRule"/>
</dbReference>
<evidence type="ECO:0000259" key="21">
    <source>
        <dbReference type="Pfam" id="PF00391"/>
    </source>
</evidence>
<organism evidence="23">
    <name type="scientific">Metalysinibacillus saudimassiliensis</name>
    <dbReference type="NCBI Taxonomy" id="1461583"/>
    <lineage>
        <taxon>Bacteria</taxon>
        <taxon>Bacillati</taxon>
        <taxon>Bacillota</taxon>
        <taxon>Bacilli</taxon>
        <taxon>Bacillales</taxon>
        <taxon>Caryophanaceae</taxon>
        <taxon>Metalysinibacillus</taxon>
    </lineage>
</organism>
<dbReference type="InterPro" id="IPR015806">
    <property type="entry name" value="Pyrv_Knase_insert_dom_sf"/>
</dbReference>
<name>A0A078MHC4_9BACL</name>
<dbReference type="PATRIC" id="fig|1461583.4.peg.2490"/>
<dbReference type="SUPFAM" id="SSF52935">
    <property type="entry name" value="PK C-terminal domain-like"/>
    <property type="match status" value="1"/>
</dbReference>
<evidence type="ECO:0000256" key="2">
    <source>
        <dbReference type="ARBA" id="ARBA00001958"/>
    </source>
</evidence>
<comment type="similarity">
    <text evidence="4">In the C-terminal section; belongs to the PEP-utilizing enzyme family.</text>
</comment>
<protein>
    <recommendedName>
        <fullName evidence="8 18">Pyruvate kinase</fullName>
        <ecNumber evidence="7 18">2.7.1.40</ecNumber>
    </recommendedName>
</protein>
<dbReference type="NCBIfam" id="NF004491">
    <property type="entry name" value="PRK05826.1"/>
    <property type="match status" value="1"/>
</dbReference>
<dbReference type="GO" id="GO:0030955">
    <property type="term" value="F:potassium ion binding"/>
    <property type="evidence" value="ECO:0007669"/>
    <property type="project" value="UniProtKB-UniRule"/>
</dbReference>
<dbReference type="FunFam" id="3.20.20.60:FF:000001">
    <property type="entry name" value="Pyruvate kinase"/>
    <property type="match status" value="1"/>
</dbReference>
<comment type="cofactor">
    <cofactor evidence="1">
        <name>Mg(2+)</name>
        <dbReference type="ChEBI" id="CHEBI:18420"/>
    </cofactor>
</comment>
<dbReference type="SUPFAM" id="SSF50800">
    <property type="entry name" value="PK beta-barrel domain-like"/>
    <property type="match status" value="1"/>
</dbReference>
<dbReference type="AlphaFoldDB" id="A0A078MHC4"/>
<dbReference type="UniPathway" id="UPA00109">
    <property type="reaction ID" value="UER00188"/>
</dbReference>
<dbReference type="InterPro" id="IPR011037">
    <property type="entry name" value="Pyrv_Knase-like_insert_dom_sf"/>
</dbReference>
<dbReference type="PROSITE" id="PS00110">
    <property type="entry name" value="PYRUVATE_KINASE"/>
    <property type="match status" value="1"/>
</dbReference>
<keyword evidence="12 19" id="KW-0418">Kinase</keyword>
<keyword evidence="17 23" id="KW-0670">Pyruvate</keyword>